<dbReference type="InterPro" id="IPR058031">
    <property type="entry name" value="AAA_lid_NorR"/>
</dbReference>
<evidence type="ECO:0000256" key="3">
    <source>
        <dbReference type="ARBA" id="ARBA00023012"/>
    </source>
</evidence>
<evidence type="ECO:0000313" key="8">
    <source>
        <dbReference type="EMBL" id="QPC42395.1"/>
    </source>
</evidence>
<evidence type="ECO:0000256" key="2">
    <source>
        <dbReference type="ARBA" id="ARBA00022840"/>
    </source>
</evidence>
<dbReference type="Pfam" id="PF02954">
    <property type="entry name" value="HTH_8"/>
    <property type="match status" value="1"/>
</dbReference>
<dbReference type="Gene3D" id="1.10.8.60">
    <property type="match status" value="1"/>
</dbReference>
<keyword evidence="6" id="KW-0804">Transcription</keyword>
<keyword evidence="5" id="KW-0010">Activator</keyword>
<keyword evidence="3" id="KW-0902">Two-component regulatory system</keyword>
<dbReference type="EMBL" id="CP058214">
    <property type="protein sequence ID" value="QPC42395.1"/>
    <property type="molecule type" value="Genomic_DNA"/>
</dbReference>
<evidence type="ECO:0000259" key="7">
    <source>
        <dbReference type="PROSITE" id="PS50045"/>
    </source>
</evidence>
<dbReference type="Proteomes" id="UP000593594">
    <property type="component" value="Chromosome"/>
</dbReference>
<dbReference type="InterPro" id="IPR002078">
    <property type="entry name" value="Sigma_54_int"/>
</dbReference>
<dbReference type="GO" id="GO:0043565">
    <property type="term" value="F:sequence-specific DNA binding"/>
    <property type="evidence" value="ECO:0007669"/>
    <property type="project" value="InterPro"/>
</dbReference>
<organism evidence="8 9">
    <name type="scientific">Kaustia mangrovi</name>
    <dbReference type="NCBI Taxonomy" id="2593653"/>
    <lineage>
        <taxon>Bacteria</taxon>
        <taxon>Pseudomonadati</taxon>
        <taxon>Pseudomonadota</taxon>
        <taxon>Alphaproteobacteria</taxon>
        <taxon>Hyphomicrobiales</taxon>
        <taxon>Parvibaculaceae</taxon>
        <taxon>Kaustia</taxon>
    </lineage>
</organism>
<dbReference type="GO" id="GO:0005524">
    <property type="term" value="F:ATP binding"/>
    <property type="evidence" value="ECO:0007669"/>
    <property type="project" value="UniProtKB-KW"/>
</dbReference>
<dbReference type="SUPFAM" id="SSF52540">
    <property type="entry name" value="P-loop containing nucleoside triphosphate hydrolases"/>
    <property type="match status" value="1"/>
</dbReference>
<gene>
    <name evidence="8" type="ORF">HW532_06560</name>
</gene>
<evidence type="ECO:0000256" key="1">
    <source>
        <dbReference type="ARBA" id="ARBA00022741"/>
    </source>
</evidence>
<dbReference type="InterPro" id="IPR025944">
    <property type="entry name" value="Sigma_54_int_dom_CS"/>
</dbReference>
<evidence type="ECO:0000313" key="9">
    <source>
        <dbReference type="Proteomes" id="UP000593594"/>
    </source>
</evidence>
<keyword evidence="2" id="KW-0067">ATP-binding</keyword>
<dbReference type="PRINTS" id="PR01590">
    <property type="entry name" value="HTHFIS"/>
</dbReference>
<dbReference type="Gene3D" id="1.10.10.60">
    <property type="entry name" value="Homeodomain-like"/>
    <property type="match status" value="1"/>
</dbReference>
<dbReference type="SMART" id="SM00382">
    <property type="entry name" value="AAA"/>
    <property type="match status" value="1"/>
</dbReference>
<dbReference type="FunFam" id="3.40.50.300:FF:000006">
    <property type="entry name" value="DNA-binding transcriptional regulator NtrC"/>
    <property type="match status" value="1"/>
</dbReference>
<dbReference type="InterPro" id="IPR002197">
    <property type="entry name" value="HTH_Fis"/>
</dbReference>
<dbReference type="KEGG" id="kmn:HW532_06560"/>
<name>A0A7S8C2Y3_9HYPH</name>
<evidence type="ECO:0000256" key="5">
    <source>
        <dbReference type="ARBA" id="ARBA00023159"/>
    </source>
</evidence>
<dbReference type="InterPro" id="IPR027417">
    <property type="entry name" value="P-loop_NTPase"/>
</dbReference>
<dbReference type="CDD" id="cd00009">
    <property type="entry name" value="AAA"/>
    <property type="match status" value="1"/>
</dbReference>
<keyword evidence="4" id="KW-0805">Transcription regulation</keyword>
<feature type="domain" description="Sigma-54 factor interaction" evidence="7">
    <location>
        <begin position="8"/>
        <end position="238"/>
    </location>
</feature>
<sequence length="331" mass="36829">MAHYQGELIGEHSSIEGVRRLIGRVAASPSRTVLIYGETGTGKGLVARMLHEQSARARNEFVDVNCAAIPSSLLESELFGHERGAFTGASAKKTGLVEAANRGTIFLDEIREMDLMLQAKLLSLLDTQRFRRVGAVRPIEVDVRFIAATNKILLSEVTAGHFREDLYYRLQVIAINIPPLRERGDDVLILAEHFIRKLNARYDRSITGLSGEVESVFKAYPWPGNVRELENLLERIFILEDDNRVLARHLPDRILRTVRAGTARVLPATEGPARTGHGEEYDFRAATAAFQRELIEKALMHAEGSVAAAAQQLGLSRHALRHQMIKLGLRA</sequence>
<dbReference type="PANTHER" id="PTHR32071">
    <property type="entry name" value="TRANSCRIPTIONAL REGULATORY PROTEIN"/>
    <property type="match status" value="1"/>
</dbReference>
<dbReference type="InterPro" id="IPR025662">
    <property type="entry name" value="Sigma_54_int_dom_ATP-bd_1"/>
</dbReference>
<dbReference type="AlphaFoldDB" id="A0A7S8C2Y3"/>
<dbReference type="PROSITE" id="PS00675">
    <property type="entry name" value="SIGMA54_INTERACT_1"/>
    <property type="match status" value="1"/>
</dbReference>
<dbReference type="GO" id="GO:0000160">
    <property type="term" value="P:phosphorelay signal transduction system"/>
    <property type="evidence" value="ECO:0007669"/>
    <property type="project" value="UniProtKB-KW"/>
</dbReference>
<dbReference type="Pfam" id="PF25601">
    <property type="entry name" value="AAA_lid_14"/>
    <property type="match status" value="1"/>
</dbReference>
<dbReference type="PROSITE" id="PS00688">
    <property type="entry name" value="SIGMA54_INTERACT_3"/>
    <property type="match status" value="1"/>
</dbReference>
<dbReference type="RefSeq" id="WP_213163629.1">
    <property type="nucleotide sequence ID" value="NZ_CP058214.1"/>
</dbReference>
<evidence type="ECO:0000256" key="6">
    <source>
        <dbReference type="ARBA" id="ARBA00023163"/>
    </source>
</evidence>
<dbReference type="InterPro" id="IPR009057">
    <property type="entry name" value="Homeodomain-like_sf"/>
</dbReference>
<dbReference type="Gene3D" id="3.40.50.300">
    <property type="entry name" value="P-loop containing nucleotide triphosphate hydrolases"/>
    <property type="match status" value="1"/>
</dbReference>
<evidence type="ECO:0000256" key="4">
    <source>
        <dbReference type="ARBA" id="ARBA00023015"/>
    </source>
</evidence>
<keyword evidence="9" id="KW-1185">Reference proteome</keyword>
<dbReference type="Pfam" id="PF00158">
    <property type="entry name" value="Sigma54_activat"/>
    <property type="match status" value="1"/>
</dbReference>
<dbReference type="SUPFAM" id="SSF46689">
    <property type="entry name" value="Homeodomain-like"/>
    <property type="match status" value="1"/>
</dbReference>
<keyword evidence="1" id="KW-0547">Nucleotide-binding</keyword>
<accession>A0A7S8C2Y3</accession>
<dbReference type="GO" id="GO:0006355">
    <property type="term" value="P:regulation of DNA-templated transcription"/>
    <property type="evidence" value="ECO:0007669"/>
    <property type="project" value="InterPro"/>
</dbReference>
<dbReference type="PROSITE" id="PS50045">
    <property type="entry name" value="SIGMA54_INTERACT_4"/>
    <property type="match status" value="1"/>
</dbReference>
<reference evidence="8 9" key="1">
    <citation type="submission" date="2020-06" db="EMBL/GenBank/DDBJ databases">
        <title>Genome sequence of 2 isolates from Red Sea Mangroves.</title>
        <authorList>
            <person name="Sefrji F."/>
            <person name="Michoud G."/>
            <person name="Merlino G."/>
            <person name="Daffonchio D."/>
        </authorList>
    </citation>
    <scope>NUCLEOTIDE SEQUENCE [LARGE SCALE GENOMIC DNA]</scope>
    <source>
        <strain evidence="8 9">R1DC25</strain>
    </source>
</reference>
<protein>
    <submittedName>
        <fullName evidence="8">Sigma-54-dependent Fis family transcriptional regulator</fullName>
    </submittedName>
</protein>
<dbReference type="InterPro" id="IPR003593">
    <property type="entry name" value="AAA+_ATPase"/>
</dbReference>
<proteinExistence type="predicted"/>